<dbReference type="RefSeq" id="WP_232297173.1">
    <property type="nucleotide sequence ID" value="NZ_JAUCFG010000002.1"/>
</dbReference>
<evidence type="ECO:0000313" key="1">
    <source>
        <dbReference type="EMBL" id="MDM5438500.1"/>
    </source>
</evidence>
<dbReference type="Proteomes" id="UP001224139">
    <property type="component" value="Unassembled WGS sequence"/>
</dbReference>
<sequence>MRWDSVDLLNKTITIFGKNRKSLSTPLTDKVARELAQSHQHFVETVFF</sequence>
<organism evidence="1 2">
    <name type="scientific">Bacillus hominis</name>
    <dbReference type="NCBI Taxonomy" id="2817478"/>
    <lineage>
        <taxon>Bacteria</taxon>
        <taxon>Bacillati</taxon>
        <taxon>Bacillota</taxon>
        <taxon>Bacilli</taxon>
        <taxon>Bacillales</taxon>
        <taxon>Bacillaceae</taxon>
        <taxon>Bacillus</taxon>
        <taxon>Bacillus cereus group</taxon>
    </lineage>
</organism>
<proteinExistence type="predicted"/>
<dbReference type="EMBL" id="JAUCFG010000002">
    <property type="protein sequence ID" value="MDM5438500.1"/>
    <property type="molecule type" value="Genomic_DNA"/>
</dbReference>
<dbReference type="InterPro" id="IPR011010">
    <property type="entry name" value="DNA_brk_join_enz"/>
</dbReference>
<evidence type="ECO:0000313" key="2">
    <source>
        <dbReference type="Proteomes" id="UP001224139"/>
    </source>
</evidence>
<evidence type="ECO:0008006" key="3">
    <source>
        <dbReference type="Google" id="ProtNLM"/>
    </source>
</evidence>
<comment type="caution">
    <text evidence="1">The sequence shown here is derived from an EMBL/GenBank/DDBJ whole genome shotgun (WGS) entry which is preliminary data.</text>
</comment>
<name>A0ABT7R6F3_9BACI</name>
<keyword evidence="2" id="KW-1185">Reference proteome</keyword>
<dbReference type="SUPFAM" id="SSF56349">
    <property type="entry name" value="DNA breaking-rejoining enzymes"/>
    <property type="match status" value="1"/>
</dbReference>
<reference evidence="1 2" key="1">
    <citation type="submission" date="2023-06" db="EMBL/GenBank/DDBJ databases">
        <title>Comparative genomics of Bacillaceae isolates and their secondary metabolite potential.</title>
        <authorList>
            <person name="Song L."/>
            <person name="Nielsen L.J."/>
            <person name="Mohite O."/>
            <person name="Xu X."/>
            <person name="Weber T."/>
            <person name="Kovacs A.T."/>
        </authorList>
    </citation>
    <scope>NUCLEOTIDE SEQUENCE [LARGE SCALE GENOMIC DNA]</scope>
    <source>
        <strain evidence="1 2">DX2.1</strain>
    </source>
</reference>
<accession>A0ABT7R6F3</accession>
<gene>
    <name evidence="1" type="ORF">QUG02_10230</name>
</gene>
<protein>
    <recommendedName>
        <fullName evidence="3">Integrase</fullName>
    </recommendedName>
</protein>